<gene>
    <name evidence="2" type="ORF">M407DRAFT_25535</name>
</gene>
<evidence type="ECO:0000313" key="3">
    <source>
        <dbReference type="Proteomes" id="UP000054248"/>
    </source>
</evidence>
<dbReference type="STRING" id="1051891.A0A0C3Q6Q4"/>
<dbReference type="HOGENOM" id="CLU_1251471_0_0_1"/>
<name>A0A0C3Q6Q4_9AGAM</name>
<evidence type="ECO:0000313" key="2">
    <source>
        <dbReference type="EMBL" id="KIO25100.1"/>
    </source>
</evidence>
<keyword evidence="3" id="KW-1185">Reference proteome</keyword>
<dbReference type="EMBL" id="KN823048">
    <property type="protein sequence ID" value="KIO25100.1"/>
    <property type="molecule type" value="Genomic_DNA"/>
</dbReference>
<evidence type="ECO:0000256" key="1">
    <source>
        <dbReference type="SAM" id="MobiDB-lite"/>
    </source>
</evidence>
<organism evidence="2 3">
    <name type="scientific">Tulasnella calospora MUT 4182</name>
    <dbReference type="NCBI Taxonomy" id="1051891"/>
    <lineage>
        <taxon>Eukaryota</taxon>
        <taxon>Fungi</taxon>
        <taxon>Dikarya</taxon>
        <taxon>Basidiomycota</taxon>
        <taxon>Agaricomycotina</taxon>
        <taxon>Agaricomycetes</taxon>
        <taxon>Cantharellales</taxon>
        <taxon>Tulasnellaceae</taxon>
        <taxon>Tulasnella</taxon>
    </lineage>
</organism>
<dbReference type="AlphaFoldDB" id="A0A0C3Q6Q4"/>
<reference evidence="3" key="2">
    <citation type="submission" date="2015-01" db="EMBL/GenBank/DDBJ databases">
        <title>Evolutionary Origins and Diversification of the Mycorrhizal Mutualists.</title>
        <authorList>
            <consortium name="DOE Joint Genome Institute"/>
            <consortium name="Mycorrhizal Genomics Consortium"/>
            <person name="Kohler A."/>
            <person name="Kuo A."/>
            <person name="Nagy L.G."/>
            <person name="Floudas D."/>
            <person name="Copeland A."/>
            <person name="Barry K.W."/>
            <person name="Cichocki N."/>
            <person name="Veneault-Fourrey C."/>
            <person name="LaButti K."/>
            <person name="Lindquist E.A."/>
            <person name="Lipzen A."/>
            <person name="Lundell T."/>
            <person name="Morin E."/>
            <person name="Murat C."/>
            <person name="Riley R."/>
            <person name="Ohm R."/>
            <person name="Sun H."/>
            <person name="Tunlid A."/>
            <person name="Henrissat B."/>
            <person name="Grigoriev I.V."/>
            <person name="Hibbett D.S."/>
            <person name="Martin F."/>
        </authorList>
    </citation>
    <scope>NUCLEOTIDE SEQUENCE [LARGE SCALE GENOMIC DNA]</scope>
    <source>
        <strain evidence="3">MUT 4182</strain>
    </source>
</reference>
<accession>A0A0C3Q6Q4</accession>
<reference evidence="2 3" key="1">
    <citation type="submission" date="2014-04" db="EMBL/GenBank/DDBJ databases">
        <authorList>
            <consortium name="DOE Joint Genome Institute"/>
            <person name="Kuo A."/>
            <person name="Girlanda M."/>
            <person name="Perotto S."/>
            <person name="Kohler A."/>
            <person name="Nagy L.G."/>
            <person name="Floudas D."/>
            <person name="Copeland A."/>
            <person name="Barry K.W."/>
            <person name="Cichocki N."/>
            <person name="Veneault-Fourrey C."/>
            <person name="LaButti K."/>
            <person name="Lindquist E.A."/>
            <person name="Lipzen A."/>
            <person name="Lundell T."/>
            <person name="Morin E."/>
            <person name="Murat C."/>
            <person name="Sun H."/>
            <person name="Tunlid A."/>
            <person name="Henrissat B."/>
            <person name="Grigoriev I.V."/>
            <person name="Hibbett D.S."/>
            <person name="Martin F."/>
            <person name="Nordberg H.P."/>
            <person name="Cantor M.N."/>
            <person name="Hua S.X."/>
        </authorList>
    </citation>
    <scope>NUCLEOTIDE SEQUENCE [LARGE SCALE GENOMIC DNA]</scope>
    <source>
        <strain evidence="2 3">MUT 4182</strain>
    </source>
</reference>
<proteinExistence type="predicted"/>
<dbReference type="Proteomes" id="UP000054248">
    <property type="component" value="Unassembled WGS sequence"/>
</dbReference>
<sequence length="221" mass="24859">MIRKRWLKDPRLDTSNIPPITMTHTSTEERIRAPGVLLANPLENQPKVQTVTTPPPPTQTVPSQVAFHETQSALKPILKWIRTQEDLDFVIEGLNAIHEDQESSTPRKLTLHDPPVPTRVGRPRTARLTAGREGKGPKSNGGGGQHYHVPPPKPMQLPALKPLRVTKQSEMESGRSADRLQCHDSWTSNRARRTWTVAMRARSLGDRNHARTMVERTVVLE</sequence>
<feature type="region of interest" description="Disordered" evidence="1">
    <location>
        <begin position="101"/>
        <end position="158"/>
    </location>
</feature>
<protein>
    <submittedName>
        <fullName evidence="2">Uncharacterized protein</fullName>
    </submittedName>
</protein>